<protein>
    <submittedName>
        <fullName evidence="2">DUF4435 domain-containing protein</fullName>
    </submittedName>
</protein>
<reference evidence="2 3" key="1">
    <citation type="submission" date="2019-01" db="EMBL/GenBank/DDBJ databases">
        <title>Coherence of Microcystis species and biogeography revealed through population genomics.</title>
        <authorList>
            <person name="Perez-Carrascal O.M."/>
            <person name="Terrat Y."/>
            <person name="Giani A."/>
            <person name="Fortin N."/>
            <person name="Tromas N."/>
            <person name="Shapiro B.J."/>
        </authorList>
    </citation>
    <scope>NUCLEOTIDE SEQUENCE [LARGE SCALE GENOMIC DNA]</scope>
    <source>
        <strain evidence="2">Ma_OC_H_19870700_S124</strain>
    </source>
</reference>
<accession>A0A552AQG1</accession>
<gene>
    <name evidence="2" type="ORF">EWV63_07920</name>
</gene>
<evidence type="ECO:0000313" key="3">
    <source>
        <dbReference type="Proteomes" id="UP000316280"/>
    </source>
</evidence>
<evidence type="ECO:0000259" key="1">
    <source>
        <dbReference type="Pfam" id="PF14491"/>
    </source>
</evidence>
<dbReference type="InterPro" id="IPR029492">
    <property type="entry name" value="DUF4435"/>
</dbReference>
<evidence type="ECO:0000313" key="2">
    <source>
        <dbReference type="EMBL" id="TRT87716.1"/>
    </source>
</evidence>
<dbReference type="Proteomes" id="UP000316280">
    <property type="component" value="Unassembled WGS sequence"/>
</dbReference>
<feature type="domain" description="DUF4435" evidence="1">
    <location>
        <begin position="34"/>
        <end position="246"/>
    </location>
</feature>
<dbReference type="Pfam" id="PF14491">
    <property type="entry name" value="DUF4435"/>
    <property type="match status" value="1"/>
</dbReference>
<name>A0A552AQG1_MICAE</name>
<dbReference type="EMBL" id="SFBR01000067">
    <property type="protein sequence ID" value="TRT87716.1"/>
    <property type="molecule type" value="Genomic_DNA"/>
</dbReference>
<dbReference type="AlphaFoldDB" id="A0A552AQG1"/>
<sequence length="295" mass="34048">MKMLLIWKKLYPPMFSRTSSGIRNIHLFHSGCYIVIVEGPSDCTFWRRFFPDELNGYKRKIKSVGGKLEVQKYINEVLCNEAKIVVAIDSDYRLLLNCLHNHSRIVETKFHSIENLMSFPSTIASVIRDLSHNAEYEFHKVSSWLEKFDETTYPLMIADLLIEKRRIGEQCVGENCFRFLIKNGIPEFDCNKISSFIRQLNLVDEEFSELDQNLKSFKPRSHIRGHFLFSAVLCFVSHEVKKIRKKSVSIPNESFFTMLISSLETNISTDPTLQDIQAKALLAANDVTDLLAQGK</sequence>
<organism evidence="2 3">
    <name type="scientific">Microcystis aeruginosa Ma_OC_H_19870700_S124</name>
    <dbReference type="NCBI Taxonomy" id="2486262"/>
    <lineage>
        <taxon>Bacteria</taxon>
        <taxon>Bacillati</taxon>
        <taxon>Cyanobacteriota</taxon>
        <taxon>Cyanophyceae</taxon>
        <taxon>Oscillatoriophycideae</taxon>
        <taxon>Chroococcales</taxon>
        <taxon>Microcystaceae</taxon>
        <taxon>Microcystis</taxon>
    </lineage>
</organism>
<comment type="caution">
    <text evidence="2">The sequence shown here is derived from an EMBL/GenBank/DDBJ whole genome shotgun (WGS) entry which is preliminary data.</text>
</comment>
<proteinExistence type="predicted"/>